<sequence>MKKVFNAVVFALLTYLVADRAMLHAQGRDADTGYCTQTAAQVEFDALSKGFSHAAANSQGQAFRSQCLVMCRIRPDMAMASR</sequence>
<dbReference type="EMBL" id="LFJJ01000067">
    <property type="protein sequence ID" value="KND60356.1"/>
    <property type="molecule type" value="Genomic_DNA"/>
</dbReference>
<evidence type="ECO:0000313" key="2">
    <source>
        <dbReference type="Proteomes" id="UP000036959"/>
    </source>
</evidence>
<evidence type="ECO:0000313" key="1">
    <source>
        <dbReference type="EMBL" id="KND60356.1"/>
    </source>
</evidence>
<organism evidence="1 2">
    <name type="scientific">Candidatus Burkholderia verschuerenii</name>
    <dbReference type="NCBI Taxonomy" id="242163"/>
    <lineage>
        <taxon>Bacteria</taxon>
        <taxon>Pseudomonadati</taxon>
        <taxon>Pseudomonadota</taxon>
        <taxon>Betaproteobacteria</taxon>
        <taxon>Burkholderiales</taxon>
        <taxon>Burkholderiaceae</taxon>
        <taxon>Burkholderia</taxon>
    </lineage>
</organism>
<comment type="caution">
    <text evidence="1">The sequence shown here is derived from an EMBL/GenBank/DDBJ whole genome shotgun (WGS) entry which is preliminary data.</text>
</comment>
<dbReference type="OrthoDB" id="9008142at2"/>
<keyword evidence="2" id="KW-1185">Reference proteome</keyword>
<dbReference type="Proteomes" id="UP000036959">
    <property type="component" value="Unassembled WGS sequence"/>
</dbReference>
<dbReference type="RefSeq" id="WP_050453808.1">
    <property type="nucleotide sequence ID" value="NZ_LFJJ01000067.1"/>
</dbReference>
<proteinExistence type="predicted"/>
<dbReference type="AlphaFoldDB" id="A0A0L0MDI5"/>
<protein>
    <submittedName>
        <fullName evidence="1">Uncharacterized protein</fullName>
    </submittedName>
</protein>
<reference evidence="2" key="1">
    <citation type="submission" date="2015-06" db="EMBL/GenBank/DDBJ databases">
        <title>Comparative genomics of Burkholderia leaf nodule symbionts.</title>
        <authorList>
            <person name="Carlier A."/>
            <person name="Eberl L."/>
            <person name="Pinto-Carbo M."/>
        </authorList>
    </citation>
    <scope>NUCLEOTIDE SEQUENCE [LARGE SCALE GENOMIC DNA]</scope>
    <source>
        <strain evidence="2">UZHbot4</strain>
    </source>
</reference>
<accession>A0A0L0MDI5</accession>
<dbReference type="PATRIC" id="fig|242163.4.peg.6277"/>
<name>A0A0L0MDI5_9BURK</name>
<gene>
    <name evidence="1" type="ORF">BVER_02501c</name>
</gene>